<evidence type="ECO:0000256" key="1">
    <source>
        <dbReference type="ARBA" id="ARBA00006538"/>
    </source>
</evidence>
<name>A0ABS0D3H2_9NOCA</name>
<accession>A0ABS0D3H2</accession>
<organism evidence="5 6">
    <name type="scientific">Nocardia higoensis</name>
    <dbReference type="NCBI Taxonomy" id="228599"/>
    <lineage>
        <taxon>Bacteria</taxon>
        <taxon>Bacillati</taxon>
        <taxon>Actinomycetota</taxon>
        <taxon>Actinomycetes</taxon>
        <taxon>Mycobacteriales</taxon>
        <taxon>Nocardiaceae</taxon>
        <taxon>Nocardia</taxon>
    </lineage>
</organism>
<evidence type="ECO:0000313" key="6">
    <source>
        <dbReference type="Proteomes" id="UP000707731"/>
    </source>
</evidence>
<evidence type="ECO:0000259" key="4">
    <source>
        <dbReference type="Pfam" id="PF13622"/>
    </source>
</evidence>
<dbReference type="Proteomes" id="UP000707731">
    <property type="component" value="Unassembled WGS sequence"/>
</dbReference>
<reference evidence="5 6" key="1">
    <citation type="submission" date="2020-10" db="EMBL/GenBank/DDBJ databases">
        <title>Identification of Nocardia species via Next-generation sequencing and recognition of intraspecies genetic diversity.</title>
        <authorList>
            <person name="Li P."/>
            <person name="Li P."/>
            <person name="Lu B."/>
        </authorList>
    </citation>
    <scope>NUCLEOTIDE SEQUENCE [LARGE SCALE GENOMIC DNA]</scope>
    <source>
        <strain evidence="5 6">BJ06-0143</strain>
    </source>
</reference>
<dbReference type="PANTHER" id="PTHR11066:SF34">
    <property type="entry name" value="ACYL-COENZYME A THIOESTERASE 8"/>
    <property type="match status" value="1"/>
</dbReference>
<dbReference type="SUPFAM" id="SSF54637">
    <property type="entry name" value="Thioesterase/thiol ester dehydrase-isomerase"/>
    <property type="match status" value="2"/>
</dbReference>
<dbReference type="EMBL" id="JADLQN010000001">
    <property type="protein sequence ID" value="MBF6353037.1"/>
    <property type="molecule type" value="Genomic_DNA"/>
</dbReference>
<dbReference type="InterPro" id="IPR042171">
    <property type="entry name" value="Acyl-CoA_hotdog"/>
</dbReference>
<dbReference type="InterPro" id="IPR049449">
    <property type="entry name" value="TesB_ACOT8-like_N"/>
</dbReference>
<protein>
    <submittedName>
        <fullName evidence="5">Thioesterase family protein</fullName>
    </submittedName>
</protein>
<evidence type="ECO:0000313" key="5">
    <source>
        <dbReference type="EMBL" id="MBF6353037.1"/>
    </source>
</evidence>
<feature type="domain" description="Acyl-CoA thioesterase 2 C-terminal" evidence="3">
    <location>
        <begin position="185"/>
        <end position="292"/>
    </location>
</feature>
<gene>
    <name evidence="5" type="ORF">IU449_00480</name>
</gene>
<sequence length="303" mass="32762">MTTINGFVSETTGSGAAARVVDLSDALAALDLTRVDADRFRATSLDLGFPRLFGGQLLAQALVAATHTVDSDMRPHSLHASFLSGGDADKPLDLVVTRLRDGRRMARRQVVVEQGGRGLMTAIVSAATDVPGLEHQDRMPDVPAPPQCPTIEEWTAPWGGLTETWVTTGLVELRIVPEPIPDRTMVWLRAEAAMPDDQLLHQAMTLLMSDITALSAGLAPHGVPVGGEHLGEQPWDGVSIDHAMWFHRPARADGWLLYVQRSPSAFAGRGLIVGEVFDESGRCVGSFTQEGLYFPDIPEQRSE</sequence>
<proteinExistence type="inferred from homology"/>
<dbReference type="InterPro" id="IPR003703">
    <property type="entry name" value="Acyl_CoA_thio"/>
</dbReference>
<comment type="similarity">
    <text evidence="1">Belongs to the C/M/P thioester hydrolase family.</text>
</comment>
<dbReference type="InterPro" id="IPR025652">
    <property type="entry name" value="TesB_C"/>
</dbReference>
<evidence type="ECO:0000259" key="3">
    <source>
        <dbReference type="Pfam" id="PF02551"/>
    </source>
</evidence>
<dbReference type="Pfam" id="PF02551">
    <property type="entry name" value="Acyl_CoA_thio"/>
    <property type="match status" value="1"/>
</dbReference>
<dbReference type="InterPro" id="IPR029069">
    <property type="entry name" value="HotDog_dom_sf"/>
</dbReference>
<dbReference type="CDD" id="cd03444">
    <property type="entry name" value="Thioesterase_II_repeat1"/>
    <property type="match status" value="1"/>
</dbReference>
<dbReference type="Gene3D" id="2.40.160.210">
    <property type="entry name" value="Acyl-CoA thioesterase, double hotdog domain"/>
    <property type="match status" value="1"/>
</dbReference>
<keyword evidence="6" id="KW-1185">Reference proteome</keyword>
<comment type="caution">
    <text evidence="5">The sequence shown here is derived from an EMBL/GenBank/DDBJ whole genome shotgun (WGS) entry which is preliminary data.</text>
</comment>
<evidence type="ECO:0000256" key="2">
    <source>
        <dbReference type="ARBA" id="ARBA00022801"/>
    </source>
</evidence>
<dbReference type="RefSeq" id="WP_195000003.1">
    <property type="nucleotide sequence ID" value="NZ_JADLQN010000001.1"/>
</dbReference>
<dbReference type="PANTHER" id="PTHR11066">
    <property type="entry name" value="ACYL-COA THIOESTERASE"/>
    <property type="match status" value="1"/>
</dbReference>
<keyword evidence="2" id="KW-0378">Hydrolase</keyword>
<dbReference type="Pfam" id="PF13622">
    <property type="entry name" value="4HBT_3"/>
    <property type="match status" value="1"/>
</dbReference>
<dbReference type="CDD" id="cd03445">
    <property type="entry name" value="Thioesterase_II_repeat2"/>
    <property type="match status" value="1"/>
</dbReference>
<feature type="domain" description="Acyl-CoA thioesterase-like N-terminal HotDog" evidence="4">
    <location>
        <begin position="51"/>
        <end position="125"/>
    </location>
</feature>